<comment type="caution">
    <text evidence="1">The sequence shown here is derived from an EMBL/GenBank/DDBJ whole genome shotgun (WGS) entry which is preliminary data.</text>
</comment>
<dbReference type="EMBL" id="VSSQ01000291">
    <property type="protein sequence ID" value="MPL89940.1"/>
    <property type="molecule type" value="Genomic_DNA"/>
</dbReference>
<dbReference type="AlphaFoldDB" id="A0A644VF73"/>
<sequence length="246" mass="28991">MNKELLKNLFNNVKSLEDSIKFIYRTTDQNEPFSFANYKMFMRKYNEIALLVAGQLEENIIFDIYDIEKIKDWDDVFRPQYKMYFDMVLGNIALLRSTIENMLDIKNEEIINLKNFFTSNLRKAILHEPENEAYIQDSIEQLLIGKGLAKGIDYDREVGRIKVSIKEYKPDFIFLKLDLALEIKLSKTKTKSKEIVDEINADIQAYGKGYSQLLFLIYDLGTIRDEEEFKNHIDNKDNIQLIIVKN</sequence>
<dbReference type="Pfam" id="PF18742">
    <property type="entry name" value="DpnII-MboI"/>
    <property type="match status" value="1"/>
</dbReference>
<protein>
    <submittedName>
        <fullName evidence="1">Uncharacterized protein</fullName>
    </submittedName>
</protein>
<proteinExistence type="predicted"/>
<reference evidence="1" key="1">
    <citation type="submission" date="2019-08" db="EMBL/GenBank/DDBJ databases">
        <authorList>
            <person name="Kucharzyk K."/>
            <person name="Murdoch R.W."/>
            <person name="Higgins S."/>
            <person name="Loffler F."/>
        </authorList>
    </citation>
    <scope>NUCLEOTIDE SEQUENCE</scope>
</reference>
<name>A0A644VF73_9ZZZZ</name>
<organism evidence="1">
    <name type="scientific">bioreactor metagenome</name>
    <dbReference type="NCBI Taxonomy" id="1076179"/>
    <lineage>
        <taxon>unclassified sequences</taxon>
        <taxon>metagenomes</taxon>
        <taxon>ecological metagenomes</taxon>
    </lineage>
</organism>
<evidence type="ECO:0000313" key="1">
    <source>
        <dbReference type="EMBL" id="MPL89940.1"/>
    </source>
</evidence>
<gene>
    <name evidence="1" type="ORF">SDC9_35982</name>
</gene>
<accession>A0A644VF73</accession>